<feature type="compositionally biased region" description="Polar residues" evidence="1">
    <location>
        <begin position="41"/>
        <end position="58"/>
    </location>
</feature>
<feature type="compositionally biased region" description="Polar residues" evidence="1">
    <location>
        <begin position="69"/>
        <end position="87"/>
    </location>
</feature>
<dbReference type="PANTHER" id="PTHR34825">
    <property type="entry name" value="CONSERVED PROTEIN, WITH A WEAK D-GALACTARATE DEHYDRATASE/ALTRONATE HYDROLASE DOMAIN"/>
    <property type="match status" value="1"/>
</dbReference>
<feature type="compositionally biased region" description="Low complexity" evidence="1">
    <location>
        <begin position="24"/>
        <end position="40"/>
    </location>
</feature>
<name>A0A8H6YB60_9AGAR</name>
<protein>
    <submittedName>
        <fullName evidence="3">AAA-ATPase-like domain-containing protein</fullName>
    </submittedName>
</protein>
<sequence>MQHKSPIDAGLLAQADSNAKHSSSRPYTPSTGSSPSSTGSNLSKRSWTWSYDEASNSESEPDLKRVNRRSTSPISVAPSSGRLSLASSDHLRLPRERDDFLDFLDRPETTFVDKTQCILDLPDKFQCLLLRPPRFGKTTLLSTLHHYYDIHAAEHFDERFGSLAVVVKASNPAPRHNHHLCLSFNLSAVGVYSDIKDSASQLSDQISHVLNVFLIKYDKELGLSDPLNYLAGATLDVQFAKVFDLVQARGRTLFVGVDNYDAPTRTSTFDAHIDYPVIYESFGSPREIESLLDSSFWYPLLAGSRVIDKLWITGTVLVRYPALENLDFDTFPGQQSACGFTEEEALLFTKSLLDEVPNLIDLRCLCGQYTFPSRNATSGTDKSILHPQLHINRIYELSLHRPYADKRSFQLLSDILKVLPEESDVPGAVTLNDLIELLAAGTVDIGAEISSPFDYAATKAITWSTLYFAGAVTCDPQSVCSFRVVNSVVLSMIHSCVDKLFSDRHQLGWEFLGTWHKYNLLDDRQPFLDLMSDVLCDQTQRSFGRKREAELRGIFELVMRNSCCAPDKNPIGPLILPPVDVPRVEIPAYASDKVHIWELKTLTLRGMWEAANPNDDEPTVEALKTLHKELVDLEEDDLLGRPYRVWSPTLNAMETVPVGSFFDPESEVPQFLAVGGARVLMRPRPRQDIRPVGDVDYS</sequence>
<dbReference type="Pfam" id="PF09820">
    <property type="entry name" value="AAA-ATPase_like"/>
    <property type="match status" value="1"/>
</dbReference>
<organism evidence="3 4">
    <name type="scientific">Mycena venus</name>
    <dbReference type="NCBI Taxonomy" id="2733690"/>
    <lineage>
        <taxon>Eukaryota</taxon>
        <taxon>Fungi</taxon>
        <taxon>Dikarya</taxon>
        <taxon>Basidiomycota</taxon>
        <taxon>Agaricomycotina</taxon>
        <taxon>Agaricomycetes</taxon>
        <taxon>Agaricomycetidae</taxon>
        <taxon>Agaricales</taxon>
        <taxon>Marasmiineae</taxon>
        <taxon>Mycenaceae</taxon>
        <taxon>Mycena</taxon>
    </lineage>
</organism>
<feature type="region of interest" description="Disordered" evidence="1">
    <location>
        <begin position="1"/>
        <end position="88"/>
    </location>
</feature>
<evidence type="ECO:0000256" key="1">
    <source>
        <dbReference type="SAM" id="MobiDB-lite"/>
    </source>
</evidence>
<evidence type="ECO:0000313" key="4">
    <source>
        <dbReference type="Proteomes" id="UP000620124"/>
    </source>
</evidence>
<evidence type="ECO:0000259" key="2">
    <source>
        <dbReference type="Pfam" id="PF09820"/>
    </source>
</evidence>
<feature type="domain" description="AAA-ATPase-like" evidence="2">
    <location>
        <begin position="106"/>
        <end position="268"/>
    </location>
</feature>
<evidence type="ECO:0000313" key="3">
    <source>
        <dbReference type="EMBL" id="KAF7357795.1"/>
    </source>
</evidence>
<proteinExistence type="predicted"/>
<keyword evidence="4" id="KW-1185">Reference proteome</keyword>
<comment type="caution">
    <text evidence="3">The sequence shown here is derived from an EMBL/GenBank/DDBJ whole genome shotgun (WGS) entry which is preliminary data.</text>
</comment>
<dbReference type="InterPro" id="IPR018631">
    <property type="entry name" value="AAA-ATPase-like_dom"/>
</dbReference>
<accession>A0A8H6YB60</accession>
<dbReference type="PANTHER" id="PTHR34825:SF1">
    <property type="entry name" value="AAA-ATPASE-LIKE DOMAIN-CONTAINING PROTEIN"/>
    <property type="match status" value="1"/>
</dbReference>
<dbReference type="OrthoDB" id="5380555at2759"/>
<reference evidence="3" key="1">
    <citation type="submission" date="2020-05" db="EMBL/GenBank/DDBJ databases">
        <title>Mycena genomes resolve the evolution of fungal bioluminescence.</title>
        <authorList>
            <person name="Tsai I.J."/>
        </authorList>
    </citation>
    <scope>NUCLEOTIDE SEQUENCE</scope>
    <source>
        <strain evidence="3">CCC161011</strain>
    </source>
</reference>
<gene>
    <name evidence="3" type="ORF">MVEN_00825500</name>
</gene>
<dbReference type="AlphaFoldDB" id="A0A8H6YB60"/>
<dbReference type="Proteomes" id="UP000620124">
    <property type="component" value="Unassembled WGS sequence"/>
</dbReference>
<dbReference type="EMBL" id="JACAZI010000006">
    <property type="protein sequence ID" value="KAF7357795.1"/>
    <property type="molecule type" value="Genomic_DNA"/>
</dbReference>